<evidence type="ECO:0000313" key="12">
    <source>
        <dbReference type="Proteomes" id="UP000824231"/>
    </source>
</evidence>
<sequence>MSTNALYLGKTLGIMGIDRNGQRLIMNAKDAGLNVGVYLDHPEPETTKLADFTIIGNYRDKDKLTEFGENCDVILYETPAIDSVVLRYLNKYSTISQGIEPLEIMQDRLMERAFLDQVNVNLAPYVTVISLDDIYQSIDSIGYPAVLRPIQRGLREKSLMIRKQSDIARAADFIQGGTYLLESWIEHAAEYSIVMAVDSDGVSQYPLIEQEFNDNRQLVAAKAPATVPDDMYQEMKRIADSIGSQLGYHGILAVDFYVTSTDNLYIKDIQPGLSTAGNVFSMATNISQEAQEIRIASGQPIHFIKSIQPVIFLVGRQKQLAALERQELIRNNWKISFFNPQRKDDEAVCAYVWASSPDDNLDELQNQIDDTEVWVPMSSADDNVDENEPLEDEQSLGGEASDDSMPLPPRPDDDDLGDHAE</sequence>
<dbReference type="AlphaFoldDB" id="A0A9D1VGA9"/>
<evidence type="ECO:0000256" key="6">
    <source>
        <dbReference type="ARBA" id="ARBA00023211"/>
    </source>
</evidence>
<comment type="cofactor">
    <cofactor evidence="1">
        <name>Mn(2+)</name>
        <dbReference type="ChEBI" id="CHEBI:29035"/>
    </cofactor>
</comment>
<dbReference type="InterPro" id="IPR054350">
    <property type="entry name" value="PurT/PurK_preATP-grasp"/>
</dbReference>
<dbReference type="Proteomes" id="UP000824231">
    <property type="component" value="Unassembled WGS sequence"/>
</dbReference>
<feature type="compositionally biased region" description="Acidic residues" evidence="9">
    <location>
        <begin position="412"/>
        <end position="421"/>
    </location>
</feature>
<evidence type="ECO:0000313" key="11">
    <source>
        <dbReference type="EMBL" id="HIX34815.1"/>
    </source>
</evidence>
<dbReference type="Gene3D" id="3.40.50.20">
    <property type="match status" value="1"/>
</dbReference>
<keyword evidence="5 8" id="KW-0067">ATP-binding</keyword>
<gene>
    <name evidence="11" type="ORF">H9856_00090</name>
</gene>
<dbReference type="SUPFAM" id="SSF56059">
    <property type="entry name" value="Glutathione synthetase ATP-binding domain-like"/>
    <property type="match status" value="1"/>
</dbReference>
<dbReference type="PROSITE" id="PS50975">
    <property type="entry name" value="ATP_GRASP"/>
    <property type="match status" value="1"/>
</dbReference>
<dbReference type="Gene3D" id="3.30.470.20">
    <property type="entry name" value="ATP-grasp fold, B domain"/>
    <property type="match status" value="1"/>
</dbReference>
<evidence type="ECO:0000256" key="1">
    <source>
        <dbReference type="ARBA" id="ARBA00001936"/>
    </source>
</evidence>
<protein>
    <submittedName>
        <fullName evidence="11">ATP-grasp domain-containing protein</fullName>
    </submittedName>
</protein>
<dbReference type="InterPro" id="IPR003135">
    <property type="entry name" value="ATP-grasp_carboxylate-amine"/>
</dbReference>
<comment type="caution">
    <text evidence="11">The sequence shown here is derived from an EMBL/GenBank/DDBJ whole genome shotgun (WGS) entry which is preliminary data.</text>
</comment>
<keyword evidence="4" id="KW-0658">Purine biosynthesis</keyword>
<dbReference type="Pfam" id="PF02222">
    <property type="entry name" value="ATP-grasp"/>
    <property type="match status" value="1"/>
</dbReference>
<organism evidence="11 12">
    <name type="scientific">Candidatus Limosilactobacillus merdigallinarum</name>
    <dbReference type="NCBI Taxonomy" id="2838652"/>
    <lineage>
        <taxon>Bacteria</taxon>
        <taxon>Bacillati</taxon>
        <taxon>Bacillota</taxon>
        <taxon>Bacilli</taxon>
        <taxon>Lactobacillales</taxon>
        <taxon>Lactobacillaceae</taxon>
        <taxon>Limosilactobacillus</taxon>
    </lineage>
</organism>
<evidence type="ECO:0000256" key="3">
    <source>
        <dbReference type="ARBA" id="ARBA00022741"/>
    </source>
</evidence>
<dbReference type="PANTHER" id="PTHR11609">
    <property type="entry name" value="PURINE BIOSYNTHESIS PROTEIN 6/7, PUR6/7"/>
    <property type="match status" value="1"/>
</dbReference>
<evidence type="ECO:0000256" key="4">
    <source>
        <dbReference type="ARBA" id="ARBA00022755"/>
    </source>
</evidence>
<dbReference type="PANTHER" id="PTHR11609:SF5">
    <property type="entry name" value="PHOSPHORIBOSYLAMINOIMIDAZOLE CARBOXYLASE"/>
    <property type="match status" value="1"/>
</dbReference>
<feature type="domain" description="ATP-grasp" evidence="10">
    <location>
        <begin position="112"/>
        <end position="297"/>
    </location>
</feature>
<dbReference type="SUPFAM" id="SSF52440">
    <property type="entry name" value="PreATP-grasp domain"/>
    <property type="match status" value="1"/>
</dbReference>
<evidence type="ECO:0000256" key="5">
    <source>
        <dbReference type="ARBA" id="ARBA00022840"/>
    </source>
</evidence>
<feature type="compositionally biased region" description="Acidic residues" evidence="9">
    <location>
        <begin position="382"/>
        <end position="394"/>
    </location>
</feature>
<dbReference type="GO" id="GO:0005524">
    <property type="term" value="F:ATP binding"/>
    <property type="evidence" value="ECO:0007669"/>
    <property type="project" value="UniProtKB-UniRule"/>
</dbReference>
<reference evidence="11" key="2">
    <citation type="submission" date="2021-04" db="EMBL/GenBank/DDBJ databases">
        <authorList>
            <person name="Gilroy R."/>
        </authorList>
    </citation>
    <scope>NUCLEOTIDE SEQUENCE</scope>
    <source>
        <strain evidence="11">ChiSxjej3B15-572</strain>
    </source>
</reference>
<keyword evidence="6" id="KW-0464">Manganese</keyword>
<dbReference type="InterPro" id="IPR016185">
    <property type="entry name" value="PreATP-grasp_dom_sf"/>
</dbReference>
<evidence type="ECO:0000256" key="8">
    <source>
        <dbReference type="PROSITE-ProRule" id="PRU00409"/>
    </source>
</evidence>
<comment type="pathway">
    <text evidence="7">Purine metabolism.</text>
</comment>
<name>A0A9D1VGA9_9LACO</name>
<evidence type="ECO:0000256" key="2">
    <source>
        <dbReference type="ARBA" id="ARBA00001946"/>
    </source>
</evidence>
<accession>A0A9D1VGA9</accession>
<dbReference type="GO" id="GO:0046872">
    <property type="term" value="F:metal ion binding"/>
    <property type="evidence" value="ECO:0007669"/>
    <property type="project" value="InterPro"/>
</dbReference>
<reference evidence="11" key="1">
    <citation type="journal article" date="2021" name="PeerJ">
        <title>Extensive microbial diversity within the chicken gut microbiome revealed by metagenomics and culture.</title>
        <authorList>
            <person name="Gilroy R."/>
            <person name="Ravi A."/>
            <person name="Getino M."/>
            <person name="Pursley I."/>
            <person name="Horton D.L."/>
            <person name="Alikhan N.F."/>
            <person name="Baker D."/>
            <person name="Gharbi K."/>
            <person name="Hall N."/>
            <person name="Watson M."/>
            <person name="Adriaenssens E.M."/>
            <person name="Foster-Nyarko E."/>
            <person name="Jarju S."/>
            <person name="Secka A."/>
            <person name="Antonio M."/>
            <person name="Oren A."/>
            <person name="Chaudhuri R.R."/>
            <person name="La Ragione R."/>
            <person name="Hildebrand F."/>
            <person name="Pallen M.J."/>
        </authorList>
    </citation>
    <scope>NUCLEOTIDE SEQUENCE</scope>
    <source>
        <strain evidence="11">ChiSxjej3B15-572</strain>
    </source>
</reference>
<dbReference type="InterPro" id="IPR013815">
    <property type="entry name" value="ATP_grasp_subdomain_1"/>
</dbReference>
<evidence type="ECO:0000256" key="7">
    <source>
        <dbReference type="ARBA" id="ARBA00025704"/>
    </source>
</evidence>
<feature type="region of interest" description="Disordered" evidence="9">
    <location>
        <begin position="375"/>
        <end position="421"/>
    </location>
</feature>
<keyword evidence="3 8" id="KW-0547">Nucleotide-binding</keyword>
<comment type="cofactor">
    <cofactor evidence="2">
        <name>Mg(2+)</name>
        <dbReference type="ChEBI" id="CHEBI:18420"/>
    </cofactor>
</comment>
<evidence type="ECO:0000259" key="10">
    <source>
        <dbReference type="PROSITE" id="PS50975"/>
    </source>
</evidence>
<evidence type="ECO:0000256" key="9">
    <source>
        <dbReference type="SAM" id="MobiDB-lite"/>
    </source>
</evidence>
<dbReference type="Gene3D" id="3.30.1490.20">
    <property type="entry name" value="ATP-grasp fold, A domain"/>
    <property type="match status" value="1"/>
</dbReference>
<dbReference type="Pfam" id="PF22660">
    <property type="entry name" value="RS_preATP-grasp-like"/>
    <property type="match status" value="1"/>
</dbReference>
<dbReference type="InterPro" id="IPR011761">
    <property type="entry name" value="ATP-grasp"/>
</dbReference>
<dbReference type="GO" id="GO:0005829">
    <property type="term" value="C:cytosol"/>
    <property type="evidence" value="ECO:0007669"/>
    <property type="project" value="TreeGrafter"/>
</dbReference>
<dbReference type="EMBL" id="DXFH01000001">
    <property type="protein sequence ID" value="HIX34815.1"/>
    <property type="molecule type" value="Genomic_DNA"/>
</dbReference>
<dbReference type="GO" id="GO:0006164">
    <property type="term" value="P:purine nucleotide biosynthetic process"/>
    <property type="evidence" value="ECO:0007669"/>
    <property type="project" value="UniProtKB-KW"/>
</dbReference>
<proteinExistence type="predicted"/>